<sequence>MNGLKYAVLSLAVLACFDGSAKRKNKKAKKAETVRVDTCSVDTFSYAMGMANTQGLKNYVTSRMNVDTAYMANFIEGFNASLSEAERKKLQAYSAGLQIRQQVEEQVIPGIDKQIAGNDSVKTLNRNLFLEGFGKMLAGQPTDMSLQKAEEVAQKQMKYYHDANMERKYGDNRRAGEAFLKANAEKDSVRTLPSGVQYKVLTQGNGEVPTATSKVKVNYEGRLVDGTVFDSSYERKQPATFGCNQVIKGWTEALTQMPVGSKWEIYIPQELGYGSREAGKIPPFSALIFTVELLEIEK</sequence>
<evidence type="ECO:0000256" key="5">
    <source>
        <dbReference type="PROSITE-ProRule" id="PRU00277"/>
    </source>
</evidence>
<comment type="similarity">
    <text evidence="2 6">Belongs to the FKBP-type PPIase family.</text>
</comment>
<feature type="domain" description="PPIase FKBP-type" evidence="7">
    <location>
        <begin position="212"/>
        <end position="297"/>
    </location>
</feature>
<evidence type="ECO:0000259" key="7">
    <source>
        <dbReference type="PROSITE" id="PS50059"/>
    </source>
</evidence>
<evidence type="ECO:0000256" key="3">
    <source>
        <dbReference type="ARBA" id="ARBA00023110"/>
    </source>
</evidence>
<dbReference type="InterPro" id="IPR001179">
    <property type="entry name" value="PPIase_FKBP_dom"/>
</dbReference>
<dbReference type="GO" id="GO:0006457">
    <property type="term" value="P:protein folding"/>
    <property type="evidence" value="ECO:0007669"/>
    <property type="project" value="InterPro"/>
</dbReference>
<gene>
    <name evidence="8" type="primary">fklB_2</name>
    <name evidence="8" type="ORF">PCLFYP37_02078</name>
</gene>
<dbReference type="InterPro" id="IPR000774">
    <property type="entry name" value="PPIase_FKBP_N"/>
</dbReference>
<dbReference type="AlphaFoldDB" id="A0A6N3CKL3"/>
<organism evidence="8">
    <name type="scientific">Paraprevotella clara</name>
    <dbReference type="NCBI Taxonomy" id="454154"/>
    <lineage>
        <taxon>Bacteria</taxon>
        <taxon>Pseudomonadati</taxon>
        <taxon>Bacteroidota</taxon>
        <taxon>Bacteroidia</taxon>
        <taxon>Bacteroidales</taxon>
        <taxon>Prevotellaceae</taxon>
        <taxon>Paraprevotella</taxon>
    </lineage>
</organism>
<name>A0A6N3CKL3_9BACT</name>
<dbReference type="InterPro" id="IPR046357">
    <property type="entry name" value="PPIase_dom_sf"/>
</dbReference>
<dbReference type="Gene3D" id="3.10.50.40">
    <property type="match status" value="1"/>
</dbReference>
<dbReference type="SUPFAM" id="SSF54534">
    <property type="entry name" value="FKBP-like"/>
    <property type="match status" value="1"/>
</dbReference>
<proteinExistence type="inferred from homology"/>
<dbReference type="PROSITE" id="PS51257">
    <property type="entry name" value="PROKAR_LIPOPROTEIN"/>
    <property type="match status" value="1"/>
</dbReference>
<dbReference type="RefSeq" id="WP_287544553.1">
    <property type="nucleotide sequence ID" value="NZ_CACRUT010000015.1"/>
</dbReference>
<evidence type="ECO:0000256" key="6">
    <source>
        <dbReference type="RuleBase" id="RU003915"/>
    </source>
</evidence>
<dbReference type="Pfam" id="PF00254">
    <property type="entry name" value="FKBP_C"/>
    <property type="match status" value="1"/>
</dbReference>
<keyword evidence="3 5" id="KW-0697">Rotamase</keyword>
<dbReference type="PANTHER" id="PTHR43811:SF19">
    <property type="entry name" value="39 KDA FK506-BINDING NUCLEAR PROTEIN"/>
    <property type="match status" value="1"/>
</dbReference>
<dbReference type="EC" id="5.2.1.8" evidence="6"/>
<dbReference type="FunFam" id="3.10.50.40:FF:000006">
    <property type="entry name" value="Peptidyl-prolyl cis-trans isomerase"/>
    <property type="match status" value="1"/>
</dbReference>
<comment type="catalytic activity">
    <reaction evidence="1 5 6">
        <text>[protein]-peptidylproline (omega=180) = [protein]-peptidylproline (omega=0)</text>
        <dbReference type="Rhea" id="RHEA:16237"/>
        <dbReference type="Rhea" id="RHEA-COMP:10747"/>
        <dbReference type="Rhea" id="RHEA-COMP:10748"/>
        <dbReference type="ChEBI" id="CHEBI:83833"/>
        <dbReference type="ChEBI" id="CHEBI:83834"/>
        <dbReference type="EC" id="5.2.1.8"/>
    </reaction>
</comment>
<evidence type="ECO:0000256" key="4">
    <source>
        <dbReference type="ARBA" id="ARBA00023235"/>
    </source>
</evidence>
<evidence type="ECO:0000313" key="8">
    <source>
        <dbReference type="EMBL" id="VYU16415.1"/>
    </source>
</evidence>
<dbReference type="EMBL" id="CACRUT010000015">
    <property type="protein sequence ID" value="VYU16415.1"/>
    <property type="molecule type" value="Genomic_DNA"/>
</dbReference>
<evidence type="ECO:0000256" key="2">
    <source>
        <dbReference type="ARBA" id="ARBA00006577"/>
    </source>
</evidence>
<reference evidence="8" key="1">
    <citation type="submission" date="2019-11" db="EMBL/GenBank/DDBJ databases">
        <authorList>
            <person name="Feng L."/>
        </authorList>
    </citation>
    <scope>NUCLEOTIDE SEQUENCE</scope>
    <source>
        <strain evidence="8">PclaraLFYP37</strain>
    </source>
</reference>
<protein>
    <recommendedName>
        <fullName evidence="6">Peptidyl-prolyl cis-trans isomerase</fullName>
        <ecNumber evidence="6">5.2.1.8</ecNumber>
    </recommendedName>
</protein>
<dbReference type="PANTHER" id="PTHR43811">
    <property type="entry name" value="FKBP-TYPE PEPTIDYL-PROLYL CIS-TRANS ISOMERASE FKPA"/>
    <property type="match status" value="1"/>
</dbReference>
<dbReference type="PROSITE" id="PS50059">
    <property type="entry name" value="FKBP_PPIASE"/>
    <property type="match status" value="1"/>
</dbReference>
<dbReference type="InterPro" id="IPR036944">
    <property type="entry name" value="PPIase_FKBP_N_sf"/>
</dbReference>
<dbReference type="Pfam" id="PF01346">
    <property type="entry name" value="FKBP_N"/>
    <property type="match status" value="1"/>
</dbReference>
<evidence type="ECO:0000256" key="1">
    <source>
        <dbReference type="ARBA" id="ARBA00000971"/>
    </source>
</evidence>
<accession>A0A6N3CKL3</accession>
<keyword evidence="4 5" id="KW-0413">Isomerase</keyword>
<dbReference type="Gene3D" id="1.10.287.460">
    <property type="entry name" value="Peptidyl-prolyl cis-trans isomerase, FKBP-type, N-terminal domain"/>
    <property type="match status" value="1"/>
</dbReference>
<dbReference type="GO" id="GO:0003755">
    <property type="term" value="F:peptidyl-prolyl cis-trans isomerase activity"/>
    <property type="evidence" value="ECO:0007669"/>
    <property type="project" value="UniProtKB-UniRule"/>
</dbReference>